<reference evidence="1" key="1">
    <citation type="journal article" date="2021" name="PeerJ">
        <title>Extensive microbial diversity within the chicken gut microbiome revealed by metagenomics and culture.</title>
        <authorList>
            <person name="Gilroy R."/>
            <person name="Ravi A."/>
            <person name="Getino M."/>
            <person name="Pursley I."/>
            <person name="Horton D.L."/>
            <person name="Alikhan N.F."/>
            <person name="Baker D."/>
            <person name="Gharbi K."/>
            <person name="Hall N."/>
            <person name="Watson M."/>
            <person name="Adriaenssens E.M."/>
            <person name="Foster-Nyarko E."/>
            <person name="Jarju S."/>
            <person name="Secka A."/>
            <person name="Antonio M."/>
            <person name="Oren A."/>
            <person name="Chaudhuri R.R."/>
            <person name="La Ragione R."/>
            <person name="Hildebrand F."/>
            <person name="Pallen M.J."/>
        </authorList>
    </citation>
    <scope>NUCLEOTIDE SEQUENCE</scope>
    <source>
        <strain evidence="1">CHK55-1828</strain>
    </source>
</reference>
<accession>A0A921HVY7</accession>
<dbReference type="RefSeq" id="WP_276825579.1">
    <property type="nucleotide sequence ID" value="NZ_DYVX01000003.1"/>
</dbReference>
<reference evidence="1" key="2">
    <citation type="submission" date="2021-09" db="EMBL/GenBank/DDBJ databases">
        <authorList>
            <person name="Gilroy R."/>
        </authorList>
    </citation>
    <scope>NUCLEOTIDE SEQUENCE</scope>
    <source>
        <strain evidence="1">CHK55-1828</strain>
    </source>
</reference>
<comment type="caution">
    <text evidence="1">The sequence shown here is derived from an EMBL/GenBank/DDBJ whole genome shotgun (WGS) entry which is preliminary data.</text>
</comment>
<evidence type="ECO:0000313" key="2">
    <source>
        <dbReference type="Proteomes" id="UP000717835"/>
    </source>
</evidence>
<gene>
    <name evidence="1" type="ORF">K8W02_00680</name>
</gene>
<dbReference type="AlphaFoldDB" id="A0A921HVY7"/>
<name>A0A921HVY7_9BACT</name>
<sequence>MTMASCSKDDDNGPTPQNSVEIIAACAHSWNATSPGSKYYTHEMYLFEKGINPFNEYITGSGEMGTGRVIRLNLCNLTEEVHKLDRDDDWQTYDRIVPGTYTWDVSEDSGHLNITYAQLRAYENNKRTDLYNDYDVTACTVEVKRGHLGQEYEITGTMTFTDGNEVAFAWKGIVTPTMVGGQ</sequence>
<proteinExistence type="predicted"/>
<evidence type="ECO:0000313" key="1">
    <source>
        <dbReference type="EMBL" id="HJF90891.1"/>
    </source>
</evidence>
<dbReference type="EMBL" id="DYVX01000003">
    <property type="protein sequence ID" value="HJF90891.1"/>
    <property type="molecule type" value="Genomic_DNA"/>
</dbReference>
<dbReference type="Proteomes" id="UP000717835">
    <property type="component" value="Unassembled WGS sequence"/>
</dbReference>
<protein>
    <submittedName>
        <fullName evidence="1">Uncharacterized protein</fullName>
    </submittedName>
</protein>
<organism evidence="1 2">
    <name type="scientific">Mediterranea massiliensis</name>
    <dbReference type="NCBI Taxonomy" id="1841865"/>
    <lineage>
        <taxon>Bacteria</taxon>
        <taxon>Pseudomonadati</taxon>
        <taxon>Bacteroidota</taxon>
        <taxon>Bacteroidia</taxon>
        <taxon>Bacteroidales</taxon>
        <taxon>Bacteroidaceae</taxon>
        <taxon>Mediterranea</taxon>
    </lineage>
</organism>